<keyword evidence="6" id="KW-0408">Iron</keyword>
<keyword evidence="10" id="KW-1185">Reference proteome</keyword>
<dbReference type="InterPro" id="IPR000971">
    <property type="entry name" value="Globin"/>
</dbReference>
<dbReference type="Pfam" id="PF00042">
    <property type="entry name" value="Globin"/>
    <property type="match status" value="1"/>
</dbReference>
<dbReference type="GO" id="GO:0019825">
    <property type="term" value="F:oxygen binding"/>
    <property type="evidence" value="ECO:0007669"/>
    <property type="project" value="InterPro"/>
</dbReference>
<sequence length="133" mass="14508">MGLSDSEKSAVASLWEKIAPQTNKLGAESMERLFKNHPETKSFFSRFDISPGSQDLLTHGGKIFGALGEAIKSLDNLQKYQDLHTNKLKLSSDHMKLLSAAIVEVFTAHFGGEVNQAAWNKFLGEVGAILTSS</sequence>
<dbReference type="GO" id="GO:0072562">
    <property type="term" value="C:blood microparticle"/>
    <property type="evidence" value="ECO:0007669"/>
    <property type="project" value="TreeGrafter"/>
</dbReference>
<dbReference type="GO" id="GO:0005833">
    <property type="term" value="C:hemoglobin complex"/>
    <property type="evidence" value="ECO:0007669"/>
    <property type="project" value="InterPro"/>
</dbReference>
<dbReference type="GO" id="GO:0004601">
    <property type="term" value="F:peroxidase activity"/>
    <property type="evidence" value="ECO:0007669"/>
    <property type="project" value="TreeGrafter"/>
</dbReference>
<keyword evidence="2 7" id="KW-0813">Transport</keyword>
<protein>
    <submittedName>
        <fullName evidence="9">Hemoglobin heart muscle subunit alpha-type</fullName>
    </submittedName>
</protein>
<dbReference type="GO" id="GO:0046872">
    <property type="term" value="F:metal ion binding"/>
    <property type="evidence" value="ECO:0007669"/>
    <property type="project" value="UniProtKB-KW"/>
</dbReference>
<dbReference type="GO" id="GO:0042744">
    <property type="term" value="P:hydrogen peroxide catabolic process"/>
    <property type="evidence" value="ECO:0007669"/>
    <property type="project" value="TreeGrafter"/>
</dbReference>
<dbReference type="GO" id="GO:0031838">
    <property type="term" value="C:haptoglobin-hemoglobin complex"/>
    <property type="evidence" value="ECO:0007669"/>
    <property type="project" value="TreeGrafter"/>
</dbReference>
<dbReference type="SUPFAM" id="SSF46458">
    <property type="entry name" value="Globin-like"/>
    <property type="match status" value="1"/>
</dbReference>
<dbReference type="InterPro" id="IPR050056">
    <property type="entry name" value="Hemoglobin_oxygen_transport"/>
</dbReference>
<dbReference type="InterPro" id="IPR002338">
    <property type="entry name" value="Hemoglobin_a-typ"/>
</dbReference>
<evidence type="ECO:0000313" key="9">
    <source>
        <dbReference type="EMBL" id="PIO14124.1"/>
    </source>
</evidence>
<dbReference type="GO" id="GO:0005344">
    <property type="term" value="F:oxygen carrier activity"/>
    <property type="evidence" value="ECO:0007669"/>
    <property type="project" value="UniProtKB-KW"/>
</dbReference>
<evidence type="ECO:0000256" key="7">
    <source>
        <dbReference type="RuleBase" id="RU000356"/>
    </source>
</evidence>
<keyword evidence="5" id="KW-0479">Metal-binding</keyword>
<dbReference type="PRINTS" id="PR00612">
    <property type="entry name" value="ALPHAHAEM"/>
</dbReference>
<dbReference type="GO" id="GO:0043177">
    <property type="term" value="F:organic acid binding"/>
    <property type="evidence" value="ECO:0007669"/>
    <property type="project" value="TreeGrafter"/>
</dbReference>
<dbReference type="GO" id="GO:0031720">
    <property type="term" value="F:haptoglobin binding"/>
    <property type="evidence" value="ECO:0007669"/>
    <property type="project" value="TreeGrafter"/>
</dbReference>
<dbReference type="GO" id="GO:0020037">
    <property type="term" value="F:heme binding"/>
    <property type="evidence" value="ECO:0007669"/>
    <property type="project" value="InterPro"/>
</dbReference>
<dbReference type="InterPro" id="IPR012292">
    <property type="entry name" value="Globin/Proto"/>
</dbReference>
<evidence type="ECO:0000256" key="2">
    <source>
        <dbReference type="ARBA" id="ARBA00022448"/>
    </source>
</evidence>
<organism evidence="9 10">
    <name type="scientific">Aquarana catesbeiana</name>
    <name type="common">American bullfrog</name>
    <name type="synonym">Rana catesbeiana</name>
    <dbReference type="NCBI Taxonomy" id="8400"/>
    <lineage>
        <taxon>Eukaryota</taxon>
        <taxon>Metazoa</taxon>
        <taxon>Chordata</taxon>
        <taxon>Craniata</taxon>
        <taxon>Vertebrata</taxon>
        <taxon>Euteleostomi</taxon>
        <taxon>Amphibia</taxon>
        <taxon>Batrachia</taxon>
        <taxon>Anura</taxon>
        <taxon>Neobatrachia</taxon>
        <taxon>Ranoidea</taxon>
        <taxon>Ranidae</taxon>
        <taxon>Aquarana</taxon>
    </lineage>
</organism>
<evidence type="ECO:0000256" key="4">
    <source>
        <dbReference type="ARBA" id="ARBA00022621"/>
    </source>
</evidence>
<dbReference type="Proteomes" id="UP000228934">
    <property type="component" value="Unassembled WGS sequence"/>
</dbReference>
<evidence type="ECO:0000256" key="3">
    <source>
        <dbReference type="ARBA" id="ARBA00022617"/>
    </source>
</evidence>
<dbReference type="InterPro" id="IPR009050">
    <property type="entry name" value="Globin-like_sf"/>
</dbReference>
<dbReference type="EMBL" id="KZ020940">
    <property type="protein sequence ID" value="PIO14124.1"/>
    <property type="molecule type" value="Genomic_DNA"/>
</dbReference>
<dbReference type="PROSITE" id="PS01033">
    <property type="entry name" value="GLOBIN"/>
    <property type="match status" value="1"/>
</dbReference>
<gene>
    <name evidence="9" type="ORF">AB205_0214490</name>
</gene>
<evidence type="ECO:0000256" key="6">
    <source>
        <dbReference type="ARBA" id="ARBA00023004"/>
    </source>
</evidence>
<dbReference type="PANTHER" id="PTHR11442:SF8">
    <property type="entry name" value="HEMOGLOBIN SUBUNIT MU"/>
    <property type="match status" value="1"/>
</dbReference>
<accession>A0A2G9QEV0</accession>
<comment type="similarity">
    <text evidence="1 7">Belongs to the globin family.</text>
</comment>
<evidence type="ECO:0000256" key="1">
    <source>
        <dbReference type="ARBA" id="ARBA00008705"/>
    </source>
</evidence>
<keyword evidence="3 7" id="KW-0349">Heme</keyword>
<evidence type="ECO:0000256" key="5">
    <source>
        <dbReference type="ARBA" id="ARBA00022723"/>
    </source>
</evidence>
<proteinExistence type="inferred from homology"/>
<reference evidence="10" key="1">
    <citation type="journal article" date="2017" name="Nat. Commun.">
        <title>The North American bullfrog draft genome provides insight into hormonal regulation of long noncoding RNA.</title>
        <authorList>
            <person name="Hammond S.A."/>
            <person name="Warren R.L."/>
            <person name="Vandervalk B.P."/>
            <person name="Kucuk E."/>
            <person name="Khan H."/>
            <person name="Gibb E.A."/>
            <person name="Pandoh P."/>
            <person name="Kirk H."/>
            <person name="Zhao Y."/>
            <person name="Jones M."/>
            <person name="Mungall A.J."/>
            <person name="Coope R."/>
            <person name="Pleasance S."/>
            <person name="Moore R.A."/>
            <person name="Holt R.A."/>
            <person name="Round J.M."/>
            <person name="Ohora S."/>
            <person name="Walle B.V."/>
            <person name="Veldhoen N."/>
            <person name="Helbing C.C."/>
            <person name="Birol I."/>
        </authorList>
    </citation>
    <scope>NUCLEOTIDE SEQUENCE [LARGE SCALE GENOMIC DNA]</scope>
</reference>
<keyword evidence="4 7" id="KW-0561">Oxygen transport</keyword>
<dbReference type="Gene3D" id="1.10.490.10">
    <property type="entry name" value="Globins"/>
    <property type="match status" value="1"/>
</dbReference>
<name>A0A2G9QEV0_AQUCT</name>
<evidence type="ECO:0000313" key="10">
    <source>
        <dbReference type="Proteomes" id="UP000228934"/>
    </source>
</evidence>
<dbReference type="PANTHER" id="PTHR11442">
    <property type="entry name" value="HEMOGLOBIN FAMILY MEMBER"/>
    <property type="match status" value="1"/>
</dbReference>
<dbReference type="AlphaFoldDB" id="A0A2G9QEV0"/>
<evidence type="ECO:0000259" key="8">
    <source>
        <dbReference type="PROSITE" id="PS01033"/>
    </source>
</evidence>
<feature type="domain" description="Globin" evidence="8">
    <location>
        <begin position="2"/>
        <end position="133"/>
    </location>
</feature>
<dbReference type="OrthoDB" id="8751793at2759"/>